<evidence type="ECO:0000256" key="7">
    <source>
        <dbReference type="ARBA" id="ARBA00023242"/>
    </source>
</evidence>
<dbReference type="OrthoDB" id="2162761at2759"/>
<evidence type="ECO:0000259" key="9">
    <source>
        <dbReference type="PROSITE" id="PS50048"/>
    </source>
</evidence>
<gene>
    <name evidence="10" type="ORF">EJ04DRAFT_509180</name>
</gene>
<feature type="domain" description="Zn(2)-C6 fungal-type" evidence="9">
    <location>
        <begin position="43"/>
        <end position="74"/>
    </location>
</feature>
<accession>A0A9P4R487</accession>
<evidence type="ECO:0000256" key="6">
    <source>
        <dbReference type="ARBA" id="ARBA00023163"/>
    </source>
</evidence>
<dbReference type="InterPro" id="IPR007219">
    <property type="entry name" value="XnlR_reg_dom"/>
</dbReference>
<dbReference type="PANTHER" id="PTHR31313">
    <property type="entry name" value="TY1 ENHANCER ACTIVATOR"/>
    <property type="match status" value="1"/>
</dbReference>
<reference evidence="10" key="1">
    <citation type="journal article" date="2020" name="Stud. Mycol.">
        <title>101 Dothideomycetes genomes: a test case for predicting lifestyles and emergence of pathogens.</title>
        <authorList>
            <person name="Haridas S."/>
            <person name="Albert R."/>
            <person name="Binder M."/>
            <person name="Bloem J."/>
            <person name="Labutti K."/>
            <person name="Salamov A."/>
            <person name="Andreopoulos B."/>
            <person name="Baker S."/>
            <person name="Barry K."/>
            <person name="Bills G."/>
            <person name="Bluhm B."/>
            <person name="Cannon C."/>
            <person name="Castanera R."/>
            <person name="Culley D."/>
            <person name="Daum C."/>
            <person name="Ezra D."/>
            <person name="Gonzalez J."/>
            <person name="Henrissat B."/>
            <person name="Kuo A."/>
            <person name="Liang C."/>
            <person name="Lipzen A."/>
            <person name="Lutzoni F."/>
            <person name="Magnuson J."/>
            <person name="Mondo S."/>
            <person name="Nolan M."/>
            <person name="Ohm R."/>
            <person name="Pangilinan J."/>
            <person name="Park H.-J."/>
            <person name="Ramirez L."/>
            <person name="Alfaro M."/>
            <person name="Sun H."/>
            <person name="Tritt A."/>
            <person name="Yoshinaga Y."/>
            <person name="Zwiers L.-H."/>
            <person name="Turgeon B."/>
            <person name="Goodwin S."/>
            <person name="Spatafora J."/>
            <person name="Crous P."/>
            <person name="Grigoriev I."/>
        </authorList>
    </citation>
    <scope>NUCLEOTIDE SEQUENCE</scope>
    <source>
        <strain evidence="10">CBS 125425</strain>
    </source>
</reference>
<dbReference type="GO" id="GO:0000981">
    <property type="term" value="F:DNA-binding transcription factor activity, RNA polymerase II-specific"/>
    <property type="evidence" value="ECO:0007669"/>
    <property type="project" value="InterPro"/>
</dbReference>
<keyword evidence="5" id="KW-0238">DNA-binding</keyword>
<evidence type="ECO:0000313" key="11">
    <source>
        <dbReference type="Proteomes" id="UP000799444"/>
    </source>
</evidence>
<comment type="caution">
    <text evidence="10">The sequence shown here is derived from an EMBL/GenBank/DDBJ whole genome shotgun (WGS) entry which is preliminary data.</text>
</comment>
<dbReference type="CDD" id="cd12148">
    <property type="entry name" value="fungal_TF_MHR"/>
    <property type="match status" value="1"/>
</dbReference>
<evidence type="ECO:0000256" key="3">
    <source>
        <dbReference type="ARBA" id="ARBA00022833"/>
    </source>
</evidence>
<evidence type="ECO:0000256" key="4">
    <source>
        <dbReference type="ARBA" id="ARBA00023015"/>
    </source>
</evidence>
<dbReference type="Pfam" id="PF00172">
    <property type="entry name" value="Zn_clus"/>
    <property type="match status" value="1"/>
</dbReference>
<dbReference type="GO" id="GO:0006351">
    <property type="term" value="P:DNA-templated transcription"/>
    <property type="evidence" value="ECO:0007669"/>
    <property type="project" value="InterPro"/>
</dbReference>
<dbReference type="PANTHER" id="PTHR31313:SF81">
    <property type="entry name" value="TY1 ENHANCER ACTIVATOR"/>
    <property type="match status" value="1"/>
</dbReference>
<dbReference type="InterPro" id="IPR001138">
    <property type="entry name" value="Zn2Cys6_DnaBD"/>
</dbReference>
<dbReference type="GO" id="GO:0003677">
    <property type="term" value="F:DNA binding"/>
    <property type="evidence" value="ECO:0007669"/>
    <property type="project" value="UniProtKB-KW"/>
</dbReference>
<proteinExistence type="predicted"/>
<dbReference type="InterPro" id="IPR036864">
    <property type="entry name" value="Zn2-C6_fun-type_DNA-bd_sf"/>
</dbReference>
<keyword evidence="4" id="KW-0805">Transcription regulation</keyword>
<dbReference type="GO" id="GO:0008270">
    <property type="term" value="F:zinc ion binding"/>
    <property type="evidence" value="ECO:0007669"/>
    <property type="project" value="InterPro"/>
</dbReference>
<dbReference type="InterPro" id="IPR051615">
    <property type="entry name" value="Transcr_Regulatory_Elem"/>
</dbReference>
<evidence type="ECO:0000256" key="2">
    <source>
        <dbReference type="ARBA" id="ARBA00022723"/>
    </source>
</evidence>
<dbReference type="SMART" id="SM00906">
    <property type="entry name" value="Fungal_trans"/>
    <property type="match status" value="1"/>
</dbReference>
<keyword evidence="6" id="KW-0804">Transcription</keyword>
<feature type="compositionally biased region" description="Polar residues" evidence="8">
    <location>
        <begin position="719"/>
        <end position="744"/>
    </location>
</feature>
<dbReference type="Pfam" id="PF04082">
    <property type="entry name" value="Fungal_trans"/>
    <property type="match status" value="1"/>
</dbReference>
<keyword evidence="11" id="KW-1185">Reference proteome</keyword>
<feature type="compositionally biased region" description="Basic and acidic residues" evidence="8">
    <location>
        <begin position="25"/>
        <end position="34"/>
    </location>
</feature>
<organism evidence="10 11">
    <name type="scientific">Polyplosphaeria fusca</name>
    <dbReference type="NCBI Taxonomy" id="682080"/>
    <lineage>
        <taxon>Eukaryota</taxon>
        <taxon>Fungi</taxon>
        <taxon>Dikarya</taxon>
        <taxon>Ascomycota</taxon>
        <taxon>Pezizomycotina</taxon>
        <taxon>Dothideomycetes</taxon>
        <taxon>Pleosporomycetidae</taxon>
        <taxon>Pleosporales</taxon>
        <taxon>Tetraplosphaeriaceae</taxon>
        <taxon>Polyplosphaeria</taxon>
    </lineage>
</organism>
<dbReference type="Proteomes" id="UP000799444">
    <property type="component" value="Unassembled WGS sequence"/>
</dbReference>
<dbReference type="SUPFAM" id="SSF57701">
    <property type="entry name" value="Zn2/Cys6 DNA-binding domain"/>
    <property type="match status" value="1"/>
</dbReference>
<comment type="subcellular location">
    <subcellularLocation>
        <location evidence="1">Nucleus</location>
    </subcellularLocation>
</comment>
<dbReference type="AlphaFoldDB" id="A0A9P4R487"/>
<evidence type="ECO:0000313" key="10">
    <source>
        <dbReference type="EMBL" id="KAF2739023.1"/>
    </source>
</evidence>
<feature type="region of interest" description="Disordered" evidence="8">
    <location>
        <begin position="1"/>
        <end position="37"/>
    </location>
</feature>
<dbReference type="GO" id="GO:0005634">
    <property type="term" value="C:nucleus"/>
    <property type="evidence" value="ECO:0007669"/>
    <property type="project" value="UniProtKB-SubCell"/>
</dbReference>
<feature type="region of interest" description="Disordered" evidence="8">
    <location>
        <begin position="692"/>
        <end position="747"/>
    </location>
</feature>
<evidence type="ECO:0000256" key="5">
    <source>
        <dbReference type="ARBA" id="ARBA00023125"/>
    </source>
</evidence>
<protein>
    <recommendedName>
        <fullName evidence="9">Zn(2)-C6 fungal-type domain-containing protein</fullName>
    </recommendedName>
</protein>
<dbReference type="Gene3D" id="4.10.240.10">
    <property type="entry name" value="Zn(2)-C6 fungal-type DNA-binding domain"/>
    <property type="match status" value="1"/>
</dbReference>
<feature type="compositionally biased region" description="Polar residues" evidence="8">
    <location>
        <begin position="155"/>
        <end position="165"/>
    </location>
</feature>
<dbReference type="CDD" id="cd00067">
    <property type="entry name" value="GAL4"/>
    <property type="match status" value="1"/>
</dbReference>
<dbReference type="PROSITE" id="PS50048">
    <property type="entry name" value="ZN2_CY6_FUNGAL_2"/>
    <property type="match status" value="1"/>
</dbReference>
<keyword evidence="3" id="KW-0862">Zinc</keyword>
<name>A0A9P4R487_9PLEO</name>
<evidence type="ECO:0000256" key="8">
    <source>
        <dbReference type="SAM" id="MobiDB-lite"/>
    </source>
</evidence>
<dbReference type="PROSITE" id="PS00463">
    <property type="entry name" value="ZN2_CY6_FUNGAL_1"/>
    <property type="match status" value="1"/>
</dbReference>
<evidence type="ECO:0000256" key="1">
    <source>
        <dbReference type="ARBA" id="ARBA00004123"/>
    </source>
</evidence>
<sequence>MDISSGLHHAQPQDAPAKARRRTKKDGPPGDDGSKKRRCISSACVPCRKRKSKCDGNTPACSACSAVYNTECVYDPNSDHRRKGVYKKDIDNLKTRNSTLQTLIHAILNYPEDDVAALVHQIRTCESLDAVAEAIIARDNGDDDDDDAVSPLPSPTGTSAPTFESQLSGKMGELRLEDGSARYFGGTSHLIFGTGSEPADSPAAAPNADHFQQQENPLTSWTTVTDDPELVLHLMNMYFCWHYTFFTTLSKNLFYRDFLLGKSPPGSRRSTEYCTPLLVNAMLALGCHFTSRPGTRAVRDDSATSGDHFFKEAKRLILEEDLHEVPALTTVQALALMSVREAGCGREAKGWVYSGMSFRMANDLGLNLDSGGMDTRNAMDEAEEDARKITFWGCFLFDKCWSNYLGRIPQLPRSSITVRKFDVFPVEDADIWSAYTDSGLSQAHAQPSRTRAVALQISKLCEISNDLIVFFYNPIDMDKPKGKQAELKKLSEIHQGLETWRRELPKELEPKEGGLPSILVMHMFLNLLYIHLFRPFLKYNQNTSPLPVHVSPRKLCTQAAATISKLLRLYKRSHGLRQIVNVAVYILHTACTIHLLNLPEKNARRDIIHGVKHLEEMAEGWLCARRTLRILSVLAKKWQVELPEEAAIVLQRTDTKFGIHVEAGTPKAVTNQPQPPSTTASPALLSYSMAIPSTEPRSLPPNDAGSIAFPRVQRHPSELNPSTPSSTGRQRTSVDSNTGNSPSQMFGGVDALIREGQDWWLRDQSQLAMGFDNWNFAPEDMTWMNGPTGTSPAGMTSPASAPIGYTNSTTSPVMSGDINGTTNGINEYHAYGGVLNYNENEWYQ</sequence>
<keyword evidence="2" id="KW-0479">Metal-binding</keyword>
<dbReference type="EMBL" id="ML996106">
    <property type="protein sequence ID" value="KAF2739023.1"/>
    <property type="molecule type" value="Genomic_DNA"/>
</dbReference>
<keyword evidence="7" id="KW-0539">Nucleus</keyword>
<feature type="region of interest" description="Disordered" evidence="8">
    <location>
        <begin position="138"/>
        <end position="165"/>
    </location>
</feature>
<dbReference type="SMART" id="SM00066">
    <property type="entry name" value="GAL4"/>
    <property type="match status" value="1"/>
</dbReference>